<reference evidence="8 9" key="1">
    <citation type="journal article" date="2020" name="Cell">
        <title>Large-Scale Comparative Analyses of Tick Genomes Elucidate Their Genetic Diversity and Vector Capacities.</title>
        <authorList>
            <consortium name="Tick Genome and Microbiome Consortium (TIGMIC)"/>
            <person name="Jia N."/>
            <person name="Wang J."/>
            <person name="Shi W."/>
            <person name="Du L."/>
            <person name="Sun Y."/>
            <person name="Zhan W."/>
            <person name="Jiang J.F."/>
            <person name="Wang Q."/>
            <person name="Zhang B."/>
            <person name="Ji P."/>
            <person name="Bell-Sakyi L."/>
            <person name="Cui X.M."/>
            <person name="Yuan T.T."/>
            <person name="Jiang B.G."/>
            <person name="Yang W.F."/>
            <person name="Lam T.T."/>
            <person name="Chang Q.C."/>
            <person name="Ding S.J."/>
            <person name="Wang X.J."/>
            <person name="Zhu J.G."/>
            <person name="Ruan X.D."/>
            <person name="Zhao L."/>
            <person name="Wei J.T."/>
            <person name="Ye R.Z."/>
            <person name="Que T.C."/>
            <person name="Du C.H."/>
            <person name="Zhou Y.H."/>
            <person name="Cheng J.X."/>
            <person name="Dai P.F."/>
            <person name="Guo W.B."/>
            <person name="Han X.H."/>
            <person name="Huang E.J."/>
            <person name="Li L.F."/>
            <person name="Wei W."/>
            <person name="Gao Y.C."/>
            <person name="Liu J.Z."/>
            <person name="Shao H.Z."/>
            <person name="Wang X."/>
            <person name="Wang C.C."/>
            <person name="Yang T.C."/>
            <person name="Huo Q.B."/>
            <person name="Li W."/>
            <person name="Chen H.Y."/>
            <person name="Chen S.E."/>
            <person name="Zhou L.G."/>
            <person name="Ni X.B."/>
            <person name="Tian J.H."/>
            <person name="Sheng Y."/>
            <person name="Liu T."/>
            <person name="Pan Y.S."/>
            <person name="Xia L.Y."/>
            <person name="Li J."/>
            <person name="Zhao F."/>
            <person name="Cao W.C."/>
        </authorList>
    </citation>
    <scope>NUCLEOTIDE SEQUENCE [LARGE SCALE GENOMIC DNA]</scope>
    <source>
        <strain evidence="8">HaeL-2018</strain>
    </source>
</reference>
<feature type="chain" id="PRO_5039887154" description="Receptor ligand binding region domain-containing protein" evidence="6">
    <location>
        <begin position="23"/>
        <end position="700"/>
    </location>
</feature>
<dbReference type="Proteomes" id="UP000821853">
    <property type="component" value="Chromosome 9"/>
</dbReference>
<keyword evidence="2" id="KW-0812">Transmembrane</keyword>
<evidence type="ECO:0000256" key="1">
    <source>
        <dbReference type="ARBA" id="ARBA00004370"/>
    </source>
</evidence>
<name>A0A9J6H3S4_HAELO</name>
<dbReference type="PANTHER" id="PTHR24060">
    <property type="entry name" value="METABOTROPIC GLUTAMATE RECEPTOR"/>
    <property type="match status" value="1"/>
</dbReference>
<keyword evidence="9" id="KW-1185">Reference proteome</keyword>
<dbReference type="InterPro" id="IPR050726">
    <property type="entry name" value="mGluR"/>
</dbReference>
<comment type="caution">
    <text evidence="8">The sequence shown here is derived from an EMBL/GenBank/DDBJ whole genome shotgun (WGS) entry which is preliminary data.</text>
</comment>
<comment type="subcellular location">
    <subcellularLocation>
        <location evidence="1">Membrane</location>
    </subcellularLocation>
</comment>
<feature type="signal peptide" evidence="6">
    <location>
        <begin position="1"/>
        <end position="22"/>
    </location>
</feature>
<evidence type="ECO:0000256" key="2">
    <source>
        <dbReference type="ARBA" id="ARBA00022692"/>
    </source>
</evidence>
<keyword evidence="6" id="KW-0732">Signal</keyword>
<dbReference type="SUPFAM" id="SSF53822">
    <property type="entry name" value="Periplasmic binding protein-like I"/>
    <property type="match status" value="1"/>
</dbReference>
<protein>
    <recommendedName>
        <fullName evidence="7">Receptor ligand binding region domain-containing protein</fullName>
    </recommendedName>
</protein>
<feature type="domain" description="Receptor ligand binding region" evidence="7">
    <location>
        <begin position="117"/>
        <end position="451"/>
    </location>
</feature>
<evidence type="ECO:0000259" key="7">
    <source>
        <dbReference type="Pfam" id="PF01094"/>
    </source>
</evidence>
<keyword evidence="3" id="KW-1133">Transmembrane helix</keyword>
<dbReference type="VEuPathDB" id="VectorBase:HLOH_063791"/>
<dbReference type="Pfam" id="PF01094">
    <property type="entry name" value="ANF_receptor"/>
    <property type="match status" value="1"/>
</dbReference>
<sequence length="700" mass="75539">MFRLAAAVAVLFSMSCCNGVHAEDPNPAIYPGQANIALLMPLRAATNGSSSKGDAATDGSCGSLDPRRVRLALAGVWPHNRLTSGRLRRTSTSVRVPGFEDGNLLTRLEMLRAGEPGVYLYDTCGRDDVALRQSVRLVQQAGHVRSMACPTTRVPPVFGAILHGDVDAVETAAKTFAAFSIPAVAARDLGTESFRRFHNLYSTAPSATSLARAVASTLRRLGWSCVAAMSSRQERPKELSRAFLRTAHDMAIDIMSADAPDVFSFQQVQDFLGSPRQLVESGCRAAALFVTPAEAKAFLVSYEPDRDAAFSWILVTPGDVTLSLAGFLAPQKLRRLRHVLFAAPDDARSPAEYGDYLHDLLDKDGSAPLLQELRKTYSRNDVVQRWDDEVSDSAEAVAVIRAVWAMGAALRAVQRVQCGRGTDCLFGGRTGLSGSVLDALGSLNFNMSGAGVASLSDTPLRFSHEKHVATLKYAVKAVSTSGEVLQIAGYTDDTGLEVDEVLVPSRRLHTARHFPGSLRDEPPAIHQAALLEPPLEQPRNPQRGRAAAAGRHHECAAVLADVLGRRLRHPARNSIHGAGGRPADQTQQALLGVDGEAMDAGRRDHVRDREYCSAPTSPCSSYEALPRLCAVQQLAHHASYAFAFGALLLKGMHLNTMQSAGLGWPRQWLNQLLTISFLVAVQMALEAQAWMLSLTPYDAD</sequence>
<dbReference type="AlphaFoldDB" id="A0A9J6H3S4"/>
<organism evidence="8 9">
    <name type="scientific">Haemaphysalis longicornis</name>
    <name type="common">Bush tick</name>
    <dbReference type="NCBI Taxonomy" id="44386"/>
    <lineage>
        <taxon>Eukaryota</taxon>
        <taxon>Metazoa</taxon>
        <taxon>Ecdysozoa</taxon>
        <taxon>Arthropoda</taxon>
        <taxon>Chelicerata</taxon>
        <taxon>Arachnida</taxon>
        <taxon>Acari</taxon>
        <taxon>Parasitiformes</taxon>
        <taxon>Ixodida</taxon>
        <taxon>Ixodoidea</taxon>
        <taxon>Ixodidae</taxon>
        <taxon>Haemaphysalinae</taxon>
        <taxon>Haemaphysalis</taxon>
    </lineage>
</organism>
<evidence type="ECO:0000256" key="4">
    <source>
        <dbReference type="ARBA" id="ARBA00023136"/>
    </source>
</evidence>
<dbReference type="GO" id="GO:0016020">
    <property type="term" value="C:membrane"/>
    <property type="evidence" value="ECO:0007669"/>
    <property type="project" value="UniProtKB-SubCell"/>
</dbReference>
<evidence type="ECO:0000313" key="8">
    <source>
        <dbReference type="EMBL" id="KAH9381657.1"/>
    </source>
</evidence>
<dbReference type="Gene3D" id="3.40.50.2300">
    <property type="match status" value="2"/>
</dbReference>
<evidence type="ECO:0000313" key="9">
    <source>
        <dbReference type="Proteomes" id="UP000821853"/>
    </source>
</evidence>
<dbReference type="OMA" id="HHECAAV"/>
<gene>
    <name evidence="8" type="ORF">HPB48_017062</name>
</gene>
<dbReference type="InterPro" id="IPR028082">
    <property type="entry name" value="Peripla_BP_I"/>
</dbReference>
<keyword evidence="4" id="KW-0472">Membrane</keyword>
<keyword evidence="5" id="KW-0325">Glycoprotein</keyword>
<evidence type="ECO:0000256" key="5">
    <source>
        <dbReference type="ARBA" id="ARBA00023180"/>
    </source>
</evidence>
<dbReference type="InterPro" id="IPR001828">
    <property type="entry name" value="ANF_lig-bd_rcpt"/>
</dbReference>
<dbReference type="EMBL" id="JABSTR010000011">
    <property type="protein sequence ID" value="KAH9381657.1"/>
    <property type="molecule type" value="Genomic_DNA"/>
</dbReference>
<proteinExistence type="predicted"/>
<accession>A0A9J6H3S4</accession>
<evidence type="ECO:0000256" key="6">
    <source>
        <dbReference type="SAM" id="SignalP"/>
    </source>
</evidence>
<dbReference type="PROSITE" id="PS51257">
    <property type="entry name" value="PROKAR_LIPOPROTEIN"/>
    <property type="match status" value="1"/>
</dbReference>
<dbReference type="OrthoDB" id="9880600at2759"/>
<evidence type="ECO:0000256" key="3">
    <source>
        <dbReference type="ARBA" id="ARBA00022989"/>
    </source>
</evidence>